<proteinExistence type="predicted"/>
<comment type="caution">
    <text evidence="3">The sequence shown here is derived from an EMBL/GenBank/DDBJ whole genome shotgun (WGS) entry which is preliminary data.</text>
</comment>
<feature type="signal peptide" evidence="2">
    <location>
        <begin position="1"/>
        <end position="27"/>
    </location>
</feature>
<organism evidence="3 4">
    <name type="scientific">Sphingorhabdus buctiana</name>
    <dbReference type="NCBI Taxonomy" id="1508805"/>
    <lineage>
        <taxon>Bacteria</taxon>
        <taxon>Pseudomonadati</taxon>
        <taxon>Pseudomonadota</taxon>
        <taxon>Alphaproteobacteria</taxon>
        <taxon>Sphingomonadales</taxon>
        <taxon>Sphingomonadaceae</taxon>
        <taxon>Sphingorhabdus</taxon>
    </lineage>
</organism>
<dbReference type="RefSeq" id="WP_374613420.1">
    <property type="nucleotide sequence ID" value="NZ_JBHUEL010000010.1"/>
</dbReference>
<evidence type="ECO:0000313" key="4">
    <source>
        <dbReference type="Proteomes" id="UP001597215"/>
    </source>
</evidence>
<feature type="chain" id="PRO_5045733134" description="17 kDa surface antigen" evidence="2">
    <location>
        <begin position="28"/>
        <end position="182"/>
    </location>
</feature>
<keyword evidence="1" id="KW-1133">Transmembrane helix</keyword>
<evidence type="ECO:0000256" key="1">
    <source>
        <dbReference type="SAM" id="Phobius"/>
    </source>
</evidence>
<evidence type="ECO:0000256" key="2">
    <source>
        <dbReference type="SAM" id="SignalP"/>
    </source>
</evidence>
<protein>
    <recommendedName>
        <fullName evidence="5">17 kDa surface antigen</fullName>
    </recommendedName>
</protein>
<keyword evidence="1" id="KW-0812">Transmembrane</keyword>
<gene>
    <name evidence="3" type="ORF">ACFSAG_11870</name>
</gene>
<name>A0ABW4MEP6_9SPHN</name>
<accession>A0ABW4MEP6</accession>
<feature type="transmembrane region" description="Helical" evidence="1">
    <location>
        <begin position="37"/>
        <end position="58"/>
    </location>
</feature>
<evidence type="ECO:0008006" key="5">
    <source>
        <dbReference type="Google" id="ProtNLM"/>
    </source>
</evidence>
<keyword evidence="1" id="KW-0472">Membrane</keyword>
<keyword evidence="2" id="KW-0732">Signal</keyword>
<keyword evidence="4" id="KW-1185">Reference proteome</keyword>
<evidence type="ECO:0000313" key="3">
    <source>
        <dbReference type="EMBL" id="MFD1767536.1"/>
    </source>
</evidence>
<dbReference type="EMBL" id="JBHUEL010000010">
    <property type="protein sequence ID" value="MFD1767536.1"/>
    <property type="molecule type" value="Genomic_DNA"/>
</dbReference>
<sequence length="182" mass="20423">MKILTKSLLSAGAAAAALVSTAAPAQARDHRDNDGISAGEVIAGAVILGGLAAVIASADDDRGYNNRGYYDDRYDRRYGDRYDRGYGYNNRYGGSRSAVSQCVNAVENWGNRYSRSDVTRIYDIDRTRYGYRVQGNVVVKDGWRGRGYGNHYNRGYDKGRFTCYVERGRVVDVDYRGLDRWR</sequence>
<dbReference type="Proteomes" id="UP001597215">
    <property type="component" value="Unassembled WGS sequence"/>
</dbReference>
<reference evidence="4" key="1">
    <citation type="journal article" date="2019" name="Int. J. Syst. Evol. Microbiol.">
        <title>The Global Catalogue of Microorganisms (GCM) 10K type strain sequencing project: providing services to taxonomists for standard genome sequencing and annotation.</title>
        <authorList>
            <consortium name="The Broad Institute Genomics Platform"/>
            <consortium name="The Broad Institute Genome Sequencing Center for Infectious Disease"/>
            <person name="Wu L."/>
            <person name="Ma J."/>
        </authorList>
    </citation>
    <scope>NUCLEOTIDE SEQUENCE [LARGE SCALE GENOMIC DNA]</scope>
    <source>
        <strain evidence="4">CGMCC 1.12449</strain>
    </source>
</reference>